<reference evidence="2" key="1">
    <citation type="journal article" date="2019" name="BMC Genomics">
        <title>A new reference genome for Sorghum bicolor reveals high levels of sequence similarity between sweet and grain genotypes: implications for the genetics of sugar metabolism.</title>
        <authorList>
            <person name="Cooper E.A."/>
            <person name="Brenton Z.W."/>
            <person name="Flinn B.S."/>
            <person name="Jenkins J."/>
            <person name="Shu S."/>
            <person name="Flowers D."/>
            <person name="Luo F."/>
            <person name="Wang Y."/>
            <person name="Xia P."/>
            <person name="Barry K."/>
            <person name="Daum C."/>
            <person name="Lipzen A."/>
            <person name="Yoshinaga Y."/>
            <person name="Schmutz J."/>
            <person name="Saski C."/>
            <person name="Vermerris W."/>
            <person name="Kresovich S."/>
        </authorList>
    </citation>
    <scope>NUCLEOTIDE SEQUENCE</scope>
</reference>
<dbReference type="AlphaFoldDB" id="A0A921UCQ3"/>
<dbReference type="Gene3D" id="1.20.120.320">
    <property type="entry name" value="Group V grass pollen allergen"/>
    <property type="match status" value="2"/>
</dbReference>
<comment type="caution">
    <text evidence="2">The sequence shown here is derived from an EMBL/GenBank/DDBJ whole genome shotgun (WGS) entry which is preliminary data.</text>
</comment>
<sequence length="233" mass="24551">MAKTTILLLLLLLLLSSILVVADQAATTATQLSPAAEKSIGDLNLEVEKVIDVVVSAAPPAKQMETMHAALKHLQPIKSALAKAKESGDEKKIAKLVFRVEIAAAIINAAPADKKLMMMEDSFNSVAAPSPLDCPTVDKAYCETDSKIQKAFDGVVAAAPVEKRLEVRATILKKTMYTAGSTINKAYADGDEKKIAQVLAAYSKAADEVIAAAPADKLTIMEKTFIAAAATGN</sequence>
<name>A0A921UCQ3_SORBI</name>
<reference evidence="2" key="2">
    <citation type="submission" date="2020-10" db="EMBL/GenBank/DDBJ databases">
        <authorList>
            <person name="Cooper E.A."/>
            <person name="Brenton Z.W."/>
            <person name="Flinn B.S."/>
            <person name="Jenkins J."/>
            <person name="Shu S."/>
            <person name="Flowers D."/>
            <person name="Luo F."/>
            <person name="Wang Y."/>
            <person name="Xia P."/>
            <person name="Barry K."/>
            <person name="Daum C."/>
            <person name="Lipzen A."/>
            <person name="Yoshinaga Y."/>
            <person name="Schmutz J."/>
            <person name="Saski C."/>
            <person name="Vermerris W."/>
            <person name="Kresovich S."/>
        </authorList>
    </citation>
    <scope>NUCLEOTIDE SEQUENCE</scope>
</reference>
<protein>
    <submittedName>
        <fullName evidence="2">Uncharacterized protein</fullName>
    </submittedName>
</protein>
<feature type="chain" id="PRO_5037472625" evidence="1">
    <location>
        <begin position="23"/>
        <end position="233"/>
    </location>
</feature>
<accession>A0A921UCQ3</accession>
<feature type="signal peptide" evidence="1">
    <location>
        <begin position="1"/>
        <end position="22"/>
    </location>
</feature>
<keyword evidence="1" id="KW-0732">Signal</keyword>
<dbReference type="EMBL" id="CM027685">
    <property type="protein sequence ID" value="KAG0526015.1"/>
    <property type="molecule type" value="Genomic_DNA"/>
</dbReference>
<dbReference type="InterPro" id="IPR035506">
    <property type="entry name" value="Pollen_allergen/Os"/>
</dbReference>
<evidence type="ECO:0000313" key="3">
    <source>
        <dbReference type="Proteomes" id="UP000807115"/>
    </source>
</evidence>
<evidence type="ECO:0000313" key="2">
    <source>
        <dbReference type="EMBL" id="KAG0526015.1"/>
    </source>
</evidence>
<organism evidence="2 3">
    <name type="scientific">Sorghum bicolor</name>
    <name type="common">Sorghum</name>
    <name type="synonym">Sorghum vulgare</name>
    <dbReference type="NCBI Taxonomy" id="4558"/>
    <lineage>
        <taxon>Eukaryota</taxon>
        <taxon>Viridiplantae</taxon>
        <taxon>Streptophyta</taxon>
        <taxon>Embryophyta</taxon>
        <taxon>Tracheophyta</taxon>
        <taxon>Spermatophyta</taxon>
        <taxon>Magnoliopsida</taxon>
        <taxon>Liliopsida</taxon>
        <taxon>Poales</taxon>
        <taxon>Poaceae</taxon>
        <taxon>PACMAD clade</taxon>
        <taxon>Panicoideae</taxon>
        <taxon>Andropogonodae</taxon>
        <taxon>Andropogoneae</taxon>
        <taxon>Sorghinae</taxon>
        <taxon>Sorghum</taxon>
    </lineage>
</organism>
<proteinExistence type="predicted"/>
<gene>
    <name evidence="2" type="ORF">BDA96_06G108600</name>
</gene>
<dbReference type="Proteomes" id="UP000807115">
    <property type="component" value="Chromosome 6"/>
</dbReference>
<evidence type="ECO:0000256" key="1">
    <source>
        <dbReference type="SAM" id="SignalP"/>
    </source>
</evidence>